<sequence>FGIAEAQLVALFMESAAWGVQIVTVTICISTLLGTSRKLKRPLNVPLVAYAIVLFGLGTLDIAFAVYRNIQAFIYYEGEGGAAVIFNQLSDYVTVLRNVWKLLAILVADSALIYRCWVIYGRNLAYIVPSTLLWMACFATAAVDTYYTSTLKEATGVTGAKKVEHFFNVFLVCEVVLNIITTAMILYRIHNIHRASARYFYNSSGSTILGSRLQWPELSRILVESAMIYTLVNIIVLIVNFAHNNAVYPASDIDLQVAGIQFDLILIRLGRGIAAEHVEAQTKSAAMQIHLRSL</sequence>
<protein>
    <submittedName>
        <fullName evidence="2">Uncharacterized protein</fullName>
    </submittedName>
</protein>
<name>S8F9I0_FOMSC</name>
<dbReference type="STRING" id="743788.S8F9I0"/>
<accession>S8F9I0</accession>
<keyword evidence="1" id="KW-1133">Transmembrane helix</keyword>
<feature type="transmembrane region" description="Helical" evidence="1">
    <location>
        <begin position="221"/>
        <end position="242"/>
    </location>
</feature>
<dbReference type="HOGENOM" id="CLU_044614_1_0_1"/>
<gene>
    <name evidence="2" type="ORF">FOMPIDRAFT_1104659</name>
</gene>
<evidence type="ECO:0000256" key="1">
    <source>
        <dbReference type="SAM" id="Phobius"/>
    </source>
</evidence>
<dbReference type="InParanoid" id="S8F9I0"/>
<feature type="transmembrane region" description="Helical" evidence="1">
    <location>
        <begin position="47"/>
        <end position="67"/>
    </location>
</feature>
<feature type="transmembrane region" description="Helical" evidence="1">
    <location>
        <begin position="124"/>
        <end position="147"/>
    </location>
</feature>
<keyword evidence="3" id="KW-1185">Reference proteome</keyword>
<proteinExistence type="predicted"/>
<keyword evidence="1" id="KW-0472">Membrane</keyword>
<dbReference type="eggNOG" id="ENOG502SN52">
    <property type="taxonomic scope" value="Eukaryota"/>
</dbReference>
<dbReference type="EMBL" id="KE504210">
    <property type="protein sequence ID" value="EPS95294.1"/>
    <property type="molecule type" value="Genomic_DNA"/>
</dbReference>
<feature type="non-terminal residue" evidence="2">
    <location>
        <position position="294"/>
    </location>
</feature>
<dbReference type="Proteomes" id="UP000015241">
    <property type="component" value="Unassembled WGS sequence"/>
</dbReference>
<feature type="transmembrane region" description="Helical" evidence="1">
    <location>
        <begin position="167"/>
        <end position="189"/>
    </location>
</feature>
<feature type="non-terminal residue" evidence="2">
    <location>
        <position position="1"/>
    </location>
</feature>
<evidence type="ECO:0000313" key="2">
    <source>
        <dbReference type="EMBL" id="EPS95294.1"/>
    </source>
</evidence>
<evidence type="ECO:0000313" key="3">
    <source>
        <dbReference type="Proteomes" id="UP000015241"/>
    </source>
</evidence>
<keyword evidence="1" id="KW-0812">Transmembrane</keyword>
<dbReference type="AlphaFoldDB" id="S8F9I0"/>
<organism evidence="2 3">
    <name type="scientific">Fomitopsis schrenkii</name>
    <name type="common">Brown rot fungus</name>
    <dbReference type="NCBI Taxonomy" id="2126942"/>
    <lineage>
        <taxon>Eukaryota</taxon>
        <taxon>Fungi</taxon>
        <taxon>Dikarya</taxon>
        <taxon>Basidiomycota</taxon>
        <taxon>Agaricomycotina</taxon>
        <taxon>Agaricomycetes</taxon>
        <taxon>Polyporales</taxon>
        <taxon>Fomitopsis</taxon>
    </lineage>
</organism>
<dbReference type="OrthoDB" id="3357408at2759"/>
<feature type="transmembrane region" description="Helical" evidence="1">
    <location>
        <begin position="16"/>
        <end position="35"/>
    </location>
</feature>
<feature type="transmembrane region" description="Helical" evidence="1">
    <location>
        <begin position="99"/>
        <end position="117"/>
    </location>
</feature>
<reference evidence="2 3" key="1">
    <citation type="journal article" date="2012" name="Science">
        <title>The Paleozoic origin of enzymatic lignin decomposition reconstructed from 31 fungal genomes.</title>
        <authorList>
            <person name="Floudas D."/>
            <person name="Binder M."/>
            <person name="Riley R."/>
            <person name="Barry K."/>
            <person name="Blanchette R.A."/>
            <person name="Henrissat B."/>
            <person name="Martinez A.T."/>
            <person name="Otillar R."/>
            <person name="Spatafora J.W."/>
            <person name="Yadav J.S."/>
            <person name="Aerts A."/>
            <person name="Benoit I."/>
            <person name="Boyd A."/>
            <person name="Carlson A."/>
            <person name="Copeland A."/>
            <person name="Coutinho P.M."/>
            <person name="de Vries R.P."/>
            <person name="Ferreira P."/>
            <person name="Findley K."/>
            <person name="Foster B."/>
            <person name="Gaskell J."/>
            <person name="Glotzer D."/>
            <person name="Gorecki P."/>
            <person name="Heitman J."/>
            <person name="Hesse C."/>
            <person name="Hori C."/>
            <person name="Igarashi K."/>
            <person name="Jurgens J.A."/>
            <person name="Kallen N."/>
            <person name="Kersten P."/>
            <person name="Kohler A."/>
            <person name="Kuees U."/>
            <person name="Kumar T.K.A."/>
            <person name="Kuo A."/>
            <person name="LaButti K."/>
            <person name="Larrondo L.F."/>
            <person name="Lindquist E."/>
            <person name="Ling A."/>
            <person name="Lombard V."/>
            <person name="Lucas S."/>
            <person name="Lundell T."/>
            <person name="Martin R."/>
            <person name="McLaughlin D.J."/>
            <person name="Morgenstern I."/>
            <person name="Morin E."/>
            <person name="Murat C."/>
            <person name="Nagy L.G."/>
            <person name="Nolan M."/>
            <person name="Ohm R.A."/>
            <person name="Patyshakuliyeva A."/>
            <person name="Rokas A."/>
            <person name="Ruiz-Duenas F.J."/>
            <person name="Sabat G."/>
            <person name="Salamov A."/>
            <person name="Samejima M."/>
            <person name="Schmutz J."/>
            <person name="Slot J.C."/>
            <person name="St John F."/>
            <person name="Stenlid J."/>
            <person name="Sun H."/>
            <person name="Sun S."/>
            <person name="Syed K."/>
            <person name="Tsang A."/>
            <person name="Wiebenga A."/>
            <person name="Young D."/>
            <person name="Pisabarro A."/>
            <person name="Eastwood D.C."/>
            <person name="Martin F."/>
            <person name="Cullen D."/>
            <person name="Grigoriev I.V."/>
            <person name="Hibbett D.S."/>
        </authorList>
    </citation>
    <scope>NUCLEOTIDE SEQUENCE</scope>
    <source>
        <strain evidence="3">FP-58527</strain>
    </source>
</reference>